<dbReference type="InterPro" id="IPR025403">
    <property type="entry name" value="TgpA-like_C"/>
</dbReference>
<evidence type="ECO:0000256" key="1">
    <source>
        <dbReference type="SAM" id="MobiDB-lite"/>
    </source>
</evidence>
<feature type="transmembrane region" description="Helical" evidence="2">
    <location>
        <begin position="58"/>
        <end position="80"/>
    </location>
</feature>
<keyword evidence="2" id="KW-1133">Transmembrane helix</keyword>
<dbReference type="RefSeq" id="WP_083143520.1">
    <property type="nucleotide sequence ID" value="NZ_MVID01000008.1"/>
</dbReference>
<dbReference type="Proteomes" id="UP000252008">
    <property type="component" value="Unassembled WGS sequence"/>
</dbReference>
<keyword evidence="5" id="KW-1185">Reference proteome</keyword>
<dbReference type="Pfam" id="PF13559">
    <property type="entry name" value="DUF4129"/>
    <property type="match status" value="1"/>
</dbReference>
<sequence>MPDSESDTTEPGDRRALTRAIAVVALLTLAMVSLRGYLPGEQRRPEPEPVDGGSGTVAVIVMLTVSIAAIAISILAQALHRSAGPAAADPRREMRAGRGTLPWRQLLIAAAVLVAWTLVLLMLMRWASVPVDDAVAGDAPVLDEPSRPDDATDAGRQRPPAPQGGNVFGILAVATMVLLALSVTATLLRRRPREPVPPPAPDRPRTRPRAPGTDLARAAELGLAEMDDPDRDPREAIIACYLAMERELGKSPGTTPQDSDTPSEVLARAIQREVLQAGHATRLVELFEEARFSPHVMDDGHRADAVAALQAVLVELRVAT</sequence>
<evidence type="ECO:0000313" key="4">
    <source>
        <dbReference type="EMBL" id="SRX79462.1"/>
    </source>
</evidence>
<feature type="transmembrane region" description="Helical" evidence="2">
    <location>
        <begin position="101"/>
        <end position="123"/>
    </location>
</feature>
<accession>A0A375YEC3</accession>
<keyword evidence="2" id="KW-0472">Membrane</keyword>
<evidence type="ECO:0000313" key="5">
    <source>
        <dbReference type="Proteomes" id="UP000252008"/>
    </source>
</evidence>
<gene>
    <name evidence="4" type="ORF">MPP7335_01199</name>
</gene>
<name>A0A375YEC3_MYCPF</name>
<feature type="region of interest" description="Disordered" evidence="1">
    <location>
        <begin position="138"/>
        <end position="163"/>
    </location>
</feature>
<keyword evidence="2" id="KW-0812">Transmembrane</keyword>
<feature type="transmembrane region" description="Helical" evidence="2">
    <location>
        <begin position="20"/>
        <end position="38"/>
    </location>
</feature>
<proteinExistence type="predicted"/>
<reference evidence="4 5" key="1">
    <citation type="submission" date="2018-05" db="EMBL/GenBank/DDBJ databases">
        <authorList>
            <consortium name="IHU Genomes"/>
        </authorList>
    </citation>
    <scope>NUCLEOTIDE SEQUENCE [LARGE SCALE GENOMIC DNA]</scope>
    <source>
        <strain evidence="4 5">P7335</strain>
    </source>
</reference>
<evidence type="ECO:0000256" key="2">
    <source>
        <dbReference type="SAM" id="Phobius"/>
    </source>
</evidence>
<evidence type="ECO:0000259" key="3">
    <source>
        <dbReference type="Pfam" id="PF13559"/>
    </source>
</evidence>
<dbReference type="STRING" id="39692.BST38_12070"/>
<feature type="region of interest" description="Disordered" evidence="1">
    <location>
        <begin position="190"/>
        <end position="213"/>
    </location>
</feature>
<feature type="transmembrane region" description="Helical" evidence="2">
    <location>
        <begin position="167"/>
        <end position="188"/>
    </location>
</feature>
<organism evidence="4 5">
    <name type="scientific">Mycolicibacterium parafortuitum</name>
    <name type="common">Mycobacterium parafortuitum</name>
    <dbReference type="NCBI Taxonomy" id="39692"/>
    <lineage>
        <taxon>Bacteria</taxon>
        <taxon>Bacillati</taxon>
        <taxon>Actinomycetota</taxon>
        <taxon>Actinomycetes</taxon>
        <taxon>Mycobacteriales</taxon>
        <taxon>Mycobacteriaceae</taxon>
        <taxon>Mycolicibacterium</taxon>
    </lineage>
</organism>
<feature type="domain" description="Protein-glutamine gamma-glutamyltransferase-like C-terminal" evidence="3">
    <location>
        <begin position="240"/>
        <end position="310"/>
    </location>
</feature>
<dbReference type="AlphaFoldDB" id="A0A375YEC3"/>
<feature type="compositionally biased region" description="Basic and acidic residues" evidence="1">
    <location>
        <begin position="144"/>
        <end position="156"/>
    </location>
</feature>
<dbReference type="EMBL" id="UEGS01000001">
    <property type="protein sequence ID" value="SRX79462.1"/>
    <property type="molecule type" value="Genomic_DNA"/>
</dbReference>
<protein>
    <recommendedName>
        <fullName evidence="3">Protein-glutamine gamma-glutamyltransferase-like C-terminal domain-containing protein</fullName>
    </recommendedName>
</protein>